<sequence length="145" mass="16715">FWMKEKNQNSSFTYPTFSTCCAHGKVRLLRLVEPPPYLLNLYTSSNSDAISFWKNIRHYNNVLVCISFGANINMIPGQGISDFCIHGQVYHHISLLLPEEGFQPAFAQLYIYDSIYENVHRHNVMVDLDDTILQNLLTVLDECNL</sequence>
<evidence type="ECO:0000313" key="1">
    <source>
        <dbReference type="EMBL" id="CAG8749126.1"/>
    </source>
</evidence>
<accession>A0A9N9NP88</accession>
<evidence type="ECO:0000313" key="2">
    <source>
        <dbReference type="Proteomes" id="UP000789375"/>
    </source>
</evidence>
<proteinExistence type="predicted"/>
<organism evidence="1 2">
    <name type="scientific">Funneliformis mosseae</name>
    <name type="common">Endomycorrhizal fungus</name>
    <name type="synonym">Glomus mosseae</name>
    <dbReference type="NCBI Taxonomy" id="27381"/>
    <lineage>
        <taxon>Eukaryota</taxon>
        <taxon>Fungi</taxon>
        <taxon>Fungi incertae sedis</taxon>
        <taxon>Mucoromycota</taxon>
        <taxon>Glomeromycotina</taxon>
        <taxon>Glomeromycetes</taxon>
        <taxon>Glomerales</taxon>
        <taxon>Glomeraceae</taxon>
        <taxon>Funneliformis</taxon>
    </lineage>
</organism>
<dbReference type="PANTHER" id="PTHR45786">
    <property type="entry name" value="DNA BINDING PROTEIN-LIKE"/>
    <property type="match status" value="1"/>
</dbReference>
<feature type="non-terminal residue" evidence="1">
    <location>
        <position position="145"/>
    </location>
</feature>
<comment type="caution">
    <text evidence="1">The sequence shown here is derived from an EMBL/GenBank/DDBJ whole genome shotgun (WGS) entry which is preliminary data.</text>
</comment>
<name>A0A9N9NP88_FUNMO</name>
<dbReference type="PANTHER" id="PTHR45786:SF74">
    <property type="entry name" value="ATP-DEPENDENT DNA HELICASE"/>
    <property type="match status" value="1"/>
</dbReference>
<dbReference type="Proteomes" id="UP000789375">
    <property type="component" value="Unassembled WGS sequence"/>
</dbReference>
<dbReference type="AlphaFoldDB" id="A0A9N9NP88"/>
<keyword evidence="2" id="KW-1185">Reference proteome</keyword>
<dbReference type="EMBL" id="CAJVPP010024205">
    <property type="protein sequence ID" value="CAG8749126.1"/>
    <property type="molecule type" value="Genomic_DNA"/>
</dbReference>
<reference evidence="1" key="1">
    <citation type="submission" date="2021-06" db="EMBL/GenBank/DDBJ databases">
        <authorList>
            <person name="Kallberg Y."/>
            <person name="Tangrot J."/>
            <person name="Rosling A."/>
        </authorList>
    </citation>
    <scope>NUCLEOTIDE SEQUENCE</scope>
    <source>
        <strain evidence="1">87-6 pot B 2015</strain>
    </source>
</reference>
<protein>
    <submittedName>
        <fullName evidence="1">9663_t:CDS:1</fullName>
    </submittedName>
</protein>
<feature type="non-terminal residue" evidence="1">
    <location>
        <position position="1"/>
    </location>
</feature>
<gene>
    <name evidence="1" type="ORF">FMOSSE_LOCUS16559</name>
</gene>